<sequence>MAESTGELPTEVQVKVVDNTADDVLLSAKGEADGQHLTNGISHQKGTEGNKELEETTSDGEFIKVERESLDLKDNSPSTEAEATLIKEDEASILEWSGGSVPSRDFVEAQEKLKELELELERMTGELKNYESENIQLKEEILVTKEKLAASGKQCEDHELSQKRMKEQIFQAEEKYNSQFSTLQEALQAQETKHRELTDLKEAFDGLTVETESSRNKLIGLELALQSMTDEARKFEELSVKHGSSVESETQRALEFERSLESAKASAKETEDQIASLQEELKDLYKKVAEYQQVEEGLKNTLAELSPVQGELELSKSQVSELQKTLASNEVIINELTQDVELRKAAEIQMKDDIAALETLVSSTKDNLLSRATELEDTVSKLQEEMNTRELVEGKFREREERLSTLQQELAKVSSEKVALEASVEDLNGNLLRMKELCDDLETKLKLSDENFSKTDSLLSQALSNNAELEQKLKVLEEHSQKSSSLVSSAQQRSVELEDTIQASNAAAEEAKLQLREIETQLISAEQKNVELEQKLNLVELKSSNAEREVQEYVEKLSELNAALTRVEEEKTVLQSQLQGSEDKITQLETALNDSSLKNSELEQELKVAVKKSAEHEERSSMSHQRCLELEDLFQTSHSKLEDAGRKVSEVELLHETANYRIKELEEQISALETKGLDKEEQSRQVSDKVSELVSQLEIFQQKVSSFEKALQEANEKERELTESLRVVTEEKKILEDAANNSSAKLSESQNLLDVLQNELKSTRENLEIIERDLKASGVRESGILEKLKAAEEQLVQRGREIEQATTDRDTEAKSLNEQLKTLEENARIYEEQAAAAVETSASLKVELDQGLMKLVALESTIEELNGKVLESENRASLTYSENELLVEANLQLKSKVDELQEQLSSAHNENEATSQQLASHMNSIAELTEQHSRVSALHSESESRVRDIELQLHEANSKYSSRDLEAKSLDEKLLALESAIRFHEENSNNASTAAETHKAELEEALLKVKQLESIVQELQSDSAQFGKEREGLTESTLKLRQEVSEYETKSKELETLLSVALAEKNETAEQLHSSKKVVEEVTQQLAAEVHKLQSQISSLSEEKILLNETHHEARNELQAAIVHLEGQLNEEKVAKDSINKEMENLKVELADKSGLHARISELEQQLALAETRLKDEVESIKSSATEKEAGLISKLEEQTNLLKDVDILNEKLHQLQKDLSLAQSTIAEQNEASSKKELERAETSKNSHVELEAKHQQVILFERKVEDLKHELNLAYTNSAEKDEETKRLVAELREQLENKSRLETELGKNIAELENQLKSANAISQNQNKDGVEIKSRDLGSTIATPPKKKSKRRSEAATSAQTSSSAETSTQGSDVSASMSFKFILGVALVSIIIGVILGKRY</sequence>
<feature type="transmembrane region" description="Helical" evidence="3">
    <location>
        <begin position="1382"/>
        <end position="1402"/>
    </location>
</feature>
<feature type="region of interest" description="Disordered" evidence="2">
    <location>
        <begin position="1323"/>
        <end position="1375"/>
    </location>
</feature>
<dbReference type="Pfam" id="PF26581">
    <property type="entry name" value="WIT1_2_N"/>
    <property type="match status" value="1"/>
</dbReference>
<evidence type="ECO:0000256" key="2">
    <source>
        <dbReference type="SAM" id="MobiDB-lite"/>
    </source>
</evidence>
<keyword evidence="1" id="KW-0175">Coiled coil</keyword>
<gene>
    <name evidence="5" type="ORF">Sjap_003745</name>
</gene>
<evidence type="ECO:0000259" key="4">
    <source>
        <dbReference type="Pfam" id="PF26581"/>
    </source>
</evidence>
<dbReference type="Proteomes" id="UP001417504">
    <property type="component" value="Unassembled WGS sequence"/>
</dbReference>
<feature type="coiled-coil region" evidence="1">
    <location>
        <begin position="648"/>
        <end position="1022"/>
    </location>
</feature>
<feature type="domain" description="WIT1/2 N-terminal helical bundle" evidence="4">
    <location>
        <begin position="201"/>
        <end position="332"/>
    </location>
</feature>
<feature type="compositionally biased region" description="Low complexity" evidence="2">
    <location>
        <begin position="1359"/>
        <end position="1374"/>
    </location>
</feature>
<accession>A0AAP0PVC1</accession>
<feature type="compositionally biased region" description="Basic and acidic residues" evidence="2">
    <location>
        <begin position="1234"/>
        <end position="1248"/>
    </location>
</feature>
<keyword evidence="6" id="KW-1185">Reference proteome</keyword>
<feature type="coiled-coil region" evidence="1">
    <location>
        <begin position="365"/>
        <end position="619"/>
    </location>
</feature>
<evidence type="ECO:0000313" key="5">
    <source>
        <dbReference type="EMBL" id="KAK9156265.1"/>
    </source>
</evidence>
<reference evidence="5 6" key="1">
    <citation type="submission" date="2024-01" db="EMBL/GenBank/DDBJ databases">
        <title>Genome assemblies of Stephania.</title>
        <authorList>
            <person name="Yang L."/>
        </authorList>
    </citation>
    <scope>NUCLEOTIDE SEQUENCE [LARGE SCALE GENOMIC DNA]</scope>
    <source>
        <strain evidence="5">QJT</strain>
        <tissue evidence="5">Leaf</tissue>
    </source>
</reference>
<keyword evidence="3" id="KW-0812">Transmembrane</keyword>
<protein>
    <recommendedName>
        <fullName evidence="4">WIT1/2 N-terminal helical bundle domain-containing protein</fullName>
    </recommendedName>
</protein>
<feature type="compositionally biased region" description="Basic and acidic residues" evidence="2">
    <location>
        <begin position="45"/>
        <end position="54"/>
    </location>
</feature>
<comment type="caution">
    <text evidence="5">The sequence shown here is derived from an EMBL/GenBank/DDBJ whole genome shotgun (WGS) entry which is preliminary data.</text>
</comment>
<dbReference type="InterPro" id="IPR058610">
    <property type="entry name" value="WIT1_2_N"/>
</dbReference>
<feature type="region of interest" description="Disordered" evidence="2">
    <location>
        <begin position="28"/>
        <end position="60"/>
    </location>
</feature>
<dbReference type="PANTHER" id="PTHR43049">
    <property type="entry name" value="EARLY ENDOSOME ANTIGEN"/>
    <property type="match status" value="1"/>
</dbReference>
<evidence type="ECO:0000256" key="3">
    <source>
        <dbReference type="SAM" id="Phobius"/>
    </source>
</evidence>
<feature type="coiled-coil region" evidence="1">
    <location>
        <begin position="253"/>
        <end position="301"/>
    </location>
</feature>
<proteinExistence type="predicted"/>
<keyword evidence="3" id="KW-1133">Transmembrane helix</keyword>
<name>A0AAP0PVC1_9MAGN</name>
<evidence type="ECO:0000313" key="6">
    <source>
        <dbReference type="Proteomes" id="UP001417504"/>
    </source>
</evidence>
<feature type="coiled-coil region" evidence="1">
    <location>
        <begin position="106"/>
        <end position="175"/>
    </location>
</feature>
<dbReference type="SUPFAM" id="SSF57997">
    <property type="entry name" value="Tropomyosin"/>
    <property type="match status" value="1"/>
</dbReference>
<feature type="region of interest" description="Disordered" evidence="2">
    <location>
        <begin position="1228"/>
        <end position="1248"/>
    </location>
</feature>
<evidence type="ECO:0000256" key="1">
    <source>
        <dbReference type="SAM" id="Coils"/>
    </source>
</evidence>
<keyword evidence="3" id="KW-0472">Membrane</keyword>
<dbReference type="EMBL" id="JBBNAE010000001">
    <property type="protein sequence ID" value="KAK9156265.1"/>
    <property type="molecule type" value="Genomic_DNA"/>
</dbReference>
<dbReference type="Gene3D" id="1.20.5.170">
    <property type="match status" value="1"/>
</dbReference>
<dbReference type="PANTHER" id="PTHR43049:SF1">
    <property type="entry name" value="EARLY ENDOSOME ANTIGEN"/>
    <property type="match status" value="1"/>
</dbReference>
<organism evidence="5 6">
    <name type="scientific">Stephania japonica</name>
    <dbReference type="NCBI Taxonomy" id="461633"/>
    <lineage>
        <taxon>Eukaryota</taxon>
        <taxon>Viridiplantae</taxon>
        <taxon>Streptophyta</taxon>
        <taxon>Embryophyta</taxon>
        <taxon>Tracheophyta</taxon>
        <taxon>Spermatophyta</taxon>
        <taxon>Magnoliopsida</taxon>
        <taxon>Ranunculales</taxon>
        <taxon>Menispermaceae</taxon>
        <taxon>Menispermoideae</taxon>
        <taxon>Cissampelideae</taxon>
        <taxon>Stephania</taxon>
    </lineage>
</organism>